<accession>A0A8D8X973</accession>
<dbReference type="EMBL" id="HBUF01286696">
    <property type="protein sequence ID" value="CAG6688397.1"/>
    <property type="molecule type" value="Transcribed_RNA"/>
</dbReference>
<name>A0A8D8X973_9HEMI</name>
<dbReference type="AlphaFoldDB" id="A0A8D8X973"/>
<protein>
    <submittedName>
        <fullName evidence="1">Uncharacterized protein</fullName>
    </submittedName>
</protein>
<organism evidence="1">
    <name type="scientific">Cacopsylla melanoneura</name>
    <dbReference type="NCBI Taxonomy" id="428564"/>
    <lineage>
        <taxon>Eukaryota</taxon>
        <taxon>Metazoa</taxon>
        <taxon>Ecdysozoa</taxon>
        <taxon>Arthropoda</taxon>
        <taxon>Hexapoda</taxon>
        <taxon>Insecta</taxon>
        <taxon>Pterygota</taxon>
        <taxon>Neoptera</taxon>
        <taxon>Paraneoptera</taxon>
        <taxon>Hemiptera</taxon>
        <taxon>Sternorrhyncha</taxon>
        <taxon>Psylloidea</taxon>
        <taxon>Psyllidae</taxon>
        <taxon>Psyllinae</taxon>
        <taxon>Cacopsylla</taxon>
    </lineage>
</organism>
<proteinExistence type="predicted"/>
<reference evidence="1" key="1">
    <citation type="submission" date="2021-05" db="EMBL/GenBank/DDBJ databases">
        <authorList>
            <person name="Alioto T."/>
            <person name="Alioto T."/>
            <person name="Gomez Garrido J."/>
        </authorList>
    </citation>
    <scope>NUCLEOTIDE SEQUENCE</scope>
</reference>
<sequence length="103" mass="12390">MRHIEKISRRQIYTLTVTDVCSTGMSHVYYNCKKFDWPNYFTKGKVFNLTRPKINAFSWQEIRKILRRLQSVLTFQMYGRFYSYVILGEICICIKDVKSVPYN</sequence>
<evidence type="ECO:0000313" key="1">
    <source>
        <dbReference type="EMBL" id="CAG6688397.1"/>
    </source>
</evidence>
<dbReference type="EMBL" id="HBUF01286695">
    <property type="protein sequence ID" value="CAG6688396.1"/>
    <property type="molecule type" value="Transcribed_RNA"/>
</dbReference>
<dbReference type="EMBL" id="HBUF01286694">
    <property type="protein sequence ID" value="CAG6688395.1"/>
    <property type="molecule type" value="Transcribed_RNA"/>
</dbReference>